<dbReference type="CDD" id="cd00598">
    <property type="entry name" value="GH18_chitinase-like"/>
    <property type="match status" value="1"/>
</dbReference>
<keyword evidence="6" id="KW-0812">Transmembrane</keyword>
<dbReference type="SMART" id="SM00636">
    <property type="entry name" value="Glyco_18"/>
    <property type="match status" value="1"/>
</dbReference>
<dbReference type="OrthoDB" id="76388at2759"/>
<proteinExistence type="inferred from homology"/>
<dbReference type="GO" id="GO:0005576">
    <property type="term" value="C:extracellular region"/>
    <property type="evidence" value="ECO:0007669"/>
    <property type="project" value="TreeGrafter"/>
</dbReference>
<dbReference type="InterPro" id="IPR001223">
    <property type="entry name" value="Glyco_hydro18_cat"/>
</dbReference>
<feature type="compositionally biased region" description="Low complexity" evidence="5">
    <location>
        <begin position="76"/>
        <end position="85"/>
    </location>
</feature>
<accession>A0A8T1VAR0</accession>
<feature type="region of interest" description="Disordered" evidence="5">
    <location>
        <begin position="1"/>
        <end position="23"/>
    </location>
</feature>
<evidence type="ECO:0000256" key="3">
    <source>
        <dbReference type="RuleBase" id="RU000489"/>
    </source>
</evidence>
<evidence type="ECO:0000259" key="7">
    <source>
        <dbReference type="PROSITE" id="PS51910"/>
    </source>
</evidence>
<comment type="caution">
    <text evidence="8">The sequence shown here is derived from an EMBL/GenBank/DDBJ whole genome shotgun (WGS) entry which is preliminary data.</text>
</comment>
<keyword evidence="6" id="KW-0472">Membrane</keyword>
<feature type="domain" description="GH18" evidence="7">
    <location>
        <begin position="114"/>
        <end position="385"/>
    </location>
</feature>
<dbReference type="GO" id="GO:0008061">
    <property type="term" value="F:chitin binding"/>
    <property type="evidence" value="ECO:0007669"/>
    <property type="project" value="InterPro"/>
</dbReference>
<gene>
    <name evidence="8" type="ORF">PHYPSEUDO_012040</name>
</gene>
<evidence type="ECO:0000313" key="9">
    <source>
        <dbReference type="Proteomes" id="UP000694044"/>
    </source>
</evidence>
<reference evidence="8" key="1">
    <citation type="submission" date="2021-02" db="EMBL/GenBank/DDBJ databases">
        <authorList>
            <person name="Palmer J.M."/>
        </authorList>
    </citation>
    <scope>NUCLEOTIDE SEQUENCE</scope>
    <source>
        <strain evidence="8">SCRP734</strain>
    </source>
</reference>
<dbReference type="Proteomes" id="UP000694044">
    <property type="component" value="Unassembled WGS sequence"/>
</dbReference>
<sequence length="385" mass="40596">MVRSPPRQYEDESETTACYYPPDNMGPYLSSSYHQRTAPKKKKRSKLMRRLVPIVCGVLVLAAVIVIVVVTLHANSSSSDDTSSSGSGGSGSSSNSAASLSTLPSSCSRGAAKDRTVAFWQSEVAGCDTVPDGVTHVVFGFALVADGVIESKFQSADATISQCVKQLHERCILAMGSIGGSTNNQDMSEVANATLFAESAASLVAKFGFDGLDLDDETVGTEFSADRTVEKLKATREVLDAAGSTSSLLTYDAYFYEGDTSVCSAEDMAAYSRCFPTGVLDYVDWVNIMAYNVNQDNDTAAAIYAAAESTTFAAWGTQLGGNFSLATIGLCVGGGCAYGPGPNSTVIAEWEQFARQEGYGGMMIYSASAEVSDDYPVTRSIISST</sequence>
<feature type="transmembrane region" description="Helical" evidence="6">
    <location>
        <begin position="51"/>
        <end position="74"/>
    </location>
</feature>
<dbReference type="GO" id="GO:0004568">
    <property type="term" value="F:chitinase activity"/>
    <property type="evidence" value="ECO:0007669"/>
    <property type="project" value="TreeGrafter"/>
</dbReference>
<evidence type="ECO:0000313" key="8">
    <source>
        <dbReference type="EMBL" id="KAG7377188.1"/>
    </source>
</evidence>
<organism evidence="8 9">
    <name type="scientific">Phytophthora pseudosyringae</name>
    <dbReference type="NCBI Taxonomy" id="221518"/>
    <lineage>
        <taxon>Eukaryota</taxon>
        <taxon>Sar</taxon>
        <taxon>Stramenopiles</taxon>
        <taxon>Oomycota</taxon>
        <taxon>Peronosporomycetes</taxon>
        <taxon>Peronosporales</taxon>
        <taxon>Peronosporaceae</taxon>
        <taxon>Phytophthora</taxon>
    </lineage>
</organism>
<keyword evidence="6" id="KW-1133">Transmembrane helix</keyword>
<dbReference type="PANTHER" id="PTHR11177">
    <property type="entry name" value="CHITINASE"/>
    <property type="match status" value="1"/>
</dbReference>
<dbReference type="PROSITE" id="PS01095">
    <property type="entry name" value="GH18_1"/>
    <property type="match status" value="1"/>
</dbReference>
<dbReference type="Pfam" id="PF00704">
    <property type="entry name" value="Glyco_hydro_18"/>
    <property type="match status" value="1"/>
</dbReference>
<keyword evidence="1 3" id="KW-0378">Hydrolase</keyword>
<protein>
    <recommendedName>
        <fullName evidence="7">GH18 domain-containing protein</fullName>
    </recommendedName>
</protein>
<evidence type="ECO:0000256" key="5">
    <source>
        <dbReference type="SAM" id="MobiDB-lite"/>
    </source>
</evidence>
<dbReference type="GO" id="GO:0006032">
    <property type="term" value="P:chitin catabolic process"/>
    <property type="evidence" value="ECO:0007669"/>
    <property type="project" value="TreeGrafter"/>
</dbReference>
<dbReference type="PROSITE" id="PS51910">
    <property type="entry name" value="GH18_2"/>
    <property type="match status" value="1"/>
</dbReference>
<dbReference type="GO" id="GO:0005975">
    <property type="term" value="P:carbohydrate metabolic process"/>
    <property type="evidence" value="ECO:0007669"/>
    <property type="project" value="InterPro"/>
</dbReference>
<evidence type="ECO:0000256" key="6">
    <source>
        <dbReference type="SAM" id="Phobius"/>
    </source>
</evidence>
<dbReference type="InterPro" id="IPR001579">
    <property type="entry name" value="Glyco_hydro_18_chit_AS"/>
</dbReference>
<comment type="similarity">
    <text evidence="4">Belongs to the glycosyl hydrolase 18 family.</text>
</comment>
<name>A0A8T1VAR0_9STRA</name>
<evidence type="ECO:0000256" key="1">
    <source>
        <dbReference type="ARBA" id="ARBA00022801"/>
    </source>
</evidence>
<dbReference type="InterPro" id="IPR050314">
    <property type="entry name" value="Glycosyl_Hydrlase_18"/>
</dbReference>
<dbReference type="EMBL" id="JAGDFM010000564">
    <property type="protein sequence ID" value="KAG7377188.1"/>
    <property type="molecule type" value="Genomic_DNA"/>
</dbReference>
<dbReference type="AlphaFoldDB" id="A0A8T1VAR0"/>
<feature type="region of interest" description="Disordered" evidence="5">
    <location>
        <begin position="76"/>
        <end position="97"/>
    </location>
</feature>
<keyword evidence="2 3" id="KW-0326">Glycosidase</keyword>
<evidence type="ECO:0000256" key="2">
    <source>
        <dbReference type="ARBA" id="ARBA00023295"/>
    </source>
</evidence>
<evidence type="ECO:0000256" key="4">
    <source>
        <dbReference type="RuleBase" id="RU004453"/>
    </source>
</evidence>
<dbReference type="InterPro" id="IPR011583">
    <property type="entry name" value="Chitinase_II/V-like_cat"/>
</dbReference>
<keyword evidence="9" id="KW-1185">Reference proteome</keyword>
<dbReference type="PANTHER" id="PTHR11177:SF317">
    <property type="entry name" value="CHITINASE 12-RELATED"/>
    <property type="match status" value="1"/>
</dbReference>